<name>A0A379TS30_SALDZ</name>
<gene>
    <name evidence="1" type="ORF">NCTC10060_00216</name>
</gene>
<reference evidence="1 2" key="1">
    <citation type="submission" date="2018-06" db="EMBL/GenBank/DDBJ databases">
        <authorList>
            <consortium name="Pathogen Informatics"/>
            <person name="Doyle S."/>
        </authorList>
    </citation>
    <scope>NUCLEOTIDE SEQUENCE [LARGE SCALE GENOMIC DNA]</scope>
    <source>
        <strain evidence="1 2">NCTC10060</strain>
    </source>
</reference>
<evidence type="ECO:0000313" key="1">
    <source>
        <dbReference type="EMBL" id="SUG53183.1"/>
    </source>
</evidence>
<organism evidence="1 2">
    <name type="scientific">Salmonella diarizonae</name>
    <dbReference type="NCBI Taxonomy" id="59204"/>
    <lineage>
        <taxon>Bacteria</taxon>
        <taxon>Pseudomonadati</taxon>
        <taxon>Pseudomonadota</taxon>
        <taxon>Gammaproteobacteria</taxon>
        <taxon>Enterobacterales</taxon>
        <taxon>Enterobacteriaceae</taxon>
        <taxon>Salmonella</taxon>
    </lineage>
</organism>
<protein>
    <submittedName>
        <fullName evidence="1">P2 GpU</fullName>
    </submittedName>
</protein>
<dbReference type="InterPro" id="IPR009734">
    <property type="entry name" value="Myoviridae_GpU"/>
</dbReference>
<evidence type="ECO:0000313" key="2">
    <source>
        <dbReference type="Proteomes" id="UP000254633"/>
    </source>
</evidence>
<dbReference type="Proteomes" id="UP000254633">
    <property type="component" value="Unassembled WGS sequence"/>
</dbReference>
<dbReference type="AlphaFoldDB" id="A0A379TS30"/>
<dbReference type="Pfam" id="PF06995">
    <property type="entry name" value="Phage_P2_GpU"/>
    <property type="match status" value="1"/>
</dbReference>
<proteinExistence type="predicted"/>
<accession>A0A379TS30</accession>
<sequence length="296" mass="31080">MFALLGDIEINTGISPDKLDGTYGSDFAELDRISGKPGLQYIGGKLDEYSWSFVLHFHYCDPASVWNQINAARLAHQALAVVIGTEYPGWFVITDATRSITLATPDGQIQALAVTLTLREFTGDPNNPPQPLAVSSALSGVGAITKPLQQANGITGMLHTAVTAARTAQSALSTASNVVRVARQFKDNPVAAVSRIPGMITSLNNVTGPLEKAFPALTGLSAQLPEAARMARAGSQIVSLIDGGADTLKRIDLKHPTNLSGAFDSVAGAVGEAAAVMTDNSSYLSQLASRMITRSM</sequence>
<dbReference type="RefSeq" id="WP_136057923.1">
    <property type="nucleotide sequence ID" value="NZ_DACWWF010000005.1"/>
</dbReference>
<dbReference type="EMBL" id="UGXH01000003">
    <property type="protein sequence ID" value="SUG53183.1"/>
    <property type="molecule type" value="Genomic_DNA"/>
</dbReference>